<dbReference type="FunFam" id="2.60.120.830:FF:000001">
    <property type="entry name" value="A disintegrin and metalloproteinase with thrombospondin motifs 1"/>
    <property type="match status" value="1"/>
</dbReference>
<dbReference type="CDD" id="cd03523">
    <property type="entry name" value="NTR_like"/>
    <property type="match status" value="1"/>
</dbReference>
<dbReference type="InterPro" id="IPR050439">
    <property type="entry name" value="ADAMTS_ADAMTS-like"/>
</dbReference>
<keyword evidence="6" id="KW-1185">Reference proteome</keyword>
<dbReference type="InterPro" id="IPR010294">
    <property type="entry name" value="ADAMTS_spacer1"/>
</dbReference>
<evidence type="ECO:0000256" key="1">
    <source>
        <dbReference type="ARBA" id="ARBA00004613"/>
    </source>
</evidence>
<organism evidence="5 6">
    <name type="scientific">Camelus dromedarius</name>
    <name type="common">Dromedary</name>
    <name type="synonym">Arabian camel</name>
    <dbReference type="NCBI Taxonomy" id="9838"/>
    <lineage>
        <taxon>Eukaryota</taxon>
        <taxon>Metazoa</taxon>
        <taxon>Chordata</taxon>
        <taxon>Craniata</taxon>
        <taxon>Vertebrata</taxon>
        <taxon>Euteleostomi</taxon>
        <taxon>Mammalia</taxon>
        <taxon>Eutheria</taxon>
        <taxon>Laurasiatheria</taxon>
        <taxon>Artiodactyla</taxon>
        <taxon>Tylopoda</taxon>
        <taxon>Camelidae</taxon>
        <taxon>Camelus</taxon>
    </lineage>
</organism>
<comment type="subcellular location">
    <subcellularLocation>
        <location evidence="1">Secreted</location>
    </subcellularLocation>
</comment>
<name>A0A5N4CJJ2_CAMDR</name>
<proteinExistence type="predicted"/>
<evidence type="ECO:0000313" key="5">
    <source>
        <dbReference type="EMBL" id="KAB1259088.1"/>
    </source>
</evidence>
<dbReference type="PROSITE" id="PS50189">
    <property type="entry name" value="NTR"/>
    <property type="match status" value="1"/>
</dbReference>
<dbReference type="InterPro" id="IPR001134">
    <property type="entry name" value="Netrin_domain"/>
</dbReference>
<dbReference type="GO" id="GO:0005576">
    <property type="term" value="C:extracellular region"/>
    <property type="evidence" value="ECO:0007669"/>
    <property type="project" value="UniProtKB-SubCell"/>
</dbReference>
<dbReference type="PANTHER" id="PTHR13723:SF173">
    <property type="entry name" value="ADAMTS-LIKE PROTEIN 5"/>
    <property type="match status" value="1"/>
</dbReference>
<dbReference type="SUPFAM" id="SSF50242">
    <property type="entry name" value="TIMP-like"/>
    <property type="match status" value="1"/>
</dbReference>
<dbReference type="EMBL" id="JWIN03000022">
    <property type="protein sequence ID" value="KAB1259088.1"/>
    <property type="molecule type" value="Genomic_DNA"/>
</dbReference>
<evidence type="ECO:0000313" key="6">
    <source>
        <dbReference type="Proteomes" id="UP000299084"/>
    </source>
</evidence>
<dbReference type="Pfam" id="PF05986">
    <property type="entry name" value="ADAMTS_spacer1"/>
    <property type="match status" value="1"/>
</dbReference>
<dbReference type="PRINTS" id="PR01857">
    <property type="entry name" value="ADAMTSFAMILY"/>
</dbReference>
<dbReference type="Gene3D" id="2.40.50.120">
    <property type="match status" value="1"/>
</dbReference>
<dbReference type="AlphaFoldDB" id="A0A5N4CJJ2"/>
<feature type="non-terminal residue" evidence="5">
    <location>
        <position position="1"/>
    </location>
</feature>
<dbReference type="Gene3D" id="2.60.120.830">
    <property type="match status" value="1"/>
</dbReference>
<dbReference type="InterPro" id="IPR013273">
    <property type="entry name" value="ADAMTS/ADAMTS-like"/>
</dbReference>
<evidence type="ECO:0000256" key="2">
    <source>
        <dbReference type="ARBA" id="ARBA00022525"/>
    </source>
</evidence>
<dbReference type="GO" id="GO:0030198">
    <property type="term" value="P:extracellular matrix organization"/>
    <property type="evidence" value="ECO:0007669"/>
    <property type="project" value="InterPro"/>
</dbReference>
<accession>A0A5N4CJJ2</accession>
<reference evidence="5 6" key="1">
    <citation type="journal article" date="2019" name="Mol. Ecol. Resour.">
        <title>Improving Illumina assemblies with Hi-C and long reads: an example with the North African dromedary.</title>
        <authorList>
            <person name="Elbers J.P."/>
            <person name="Rogers M.F."/>
            <person name="Perelman P.L."/>
            <person name="Proskuryakova A.A."/>
            <person name="Serdyukova N.A."/>
            <person name="Johnson W.E."/>
            <person name="Horin P."/>
            <person name="Corander J."/>
            <person name="Murphy D."/>
            <person name="Burger P.A."/>
        </authorList>
    </citation>
    <scope>NUCLEOTIDE SEQUENCE [LARGE SCALE GENOMIC DNA]</scope>
    <source>
        <strain evidence="5">Drom800</strain>
        <tissue evidence="5">Blood</tissue>
    </source>
</reference>
<comment type="caution">
    <text evidence="5">The sequence shown here is derived from an EMBL/GenBank/DDBJ whole genome shotgun (WGS) entry which is preliminary data.</text>
</comment>
<dbReference type="GO" id="GO:0006508">
    <property type="term" value="P:proteolysis"/>
    <property type="evidence" value="ECO:0007669"/>
    <property type="project" value="TreeGrafter"/>
</dbReference>
<evidence type="ECO:0000259" key="4">
    <source>
        <dbReference type="PROSITE" id="PS50189"/>
    </source>
</evidence>
<dbReference type="FunFam" id="2.40.50.120:FF:000021">
    <property type="entry name" value="ADAMTS like 5"/>
    <property type="match status" value="1"/>
</dbReference>
<dbReference type="GO" id="GO:0004222">
    <property type="term" value="F:metalloendopeptidase activity"/>
    <property type="evidence" value="ECO:0007669"/>
    <property type="project" value="TreeGrafter"/>
</dbReference>
<sequence>FRRVDSVGFLEPLFQFLWARALHAQPEMHSVRRAGFPGEELCWGHTHEYRLCQLPDCPLGAVPFRDLQCALYNGHPVLGTQKTYLWVPFYGAPNQCDLNCLAEGHDFYHSFGRVLDGTPCSQGSPGLCVAGRCLSAGCDGLLGSGAREDRCGRCGGANDSCLFVQRVFRDAGAFAGYWNVTLIPEGARHIRAAHRSRNHLALMGGDGRYVLNGNWAVSPPGTYEAAGTRVVYTRATGREETLSAAGPTSQDLLLQVLLQEPNPGIEFEFWLPQELYSPFQAQAQALGWPLVGGSKQGGEACAPDGTASTDPCPPCPDTRGRAHRLLHYCGSDFVFRARVRGRLRQAQETRYEVRVQLIYKNRSPLRALEYVWAPSRCPCPVLALHREYLLAARRLISPDGTQDRLLLPHAGYARPWSPAEDSRVRLAAQHCPV</sequence>
<dbReference type="PANTHER" id="PTHR13723">
    <property type="entry name" value="ADAMTS A DISINTEGRIN AND METALLOPROTEASE WITH THROMBOSPONDIN MOTIFS PROTEASE"/>
    <property type="match status" value="1"/>
</dbReference>
<dbReference type="Pfam" id="PF19236">
    <property type="entry name" value="ADAMTS_CR_3"/>
    <property type="match status" value="1"/>
</dbReference>
<gene>
    <name evidence="5" type="ORF">Cadr_000025087</name>
</gene>
<keyword evidence="2" id="KW-0964">Secreted</keyword>
<keyword evidence="3" id="KW-1015">Disulfide bond</keyword>
<feature type="domain" description="NTR" evidence="4">
    <location>
        <begin position="312"/>
        <end position="431"/>
    </location>
</feature>
<dbReference type="InterPro" id="IPR018933">
    <property type="entry name" value="Netrin_module_non-TIMP"/>
</dbReference>
<dbReference type="InterPro" id="IPR045371">
    <property type="entry name" value="ADAMTS_CR_3"/>
</dbReference>
<evidence type="ECO:0000256" key="3">
    <source>
        <dbReference type="ARBA" id="ARBA00023157"/>
    </source>
</evidence>
<dbReference type="Proteomes" id="UP000299084">
    <property type="component" value="Unassembled WGS sequence"/>
</dbReference>
<dbReference type="GO" id="GO:0031012">
    <property type="term" value="C:extracellular matrix"/>
    <property type="evidence" value="ECO:0007669"/>
    <property type="project" value="TreeGrafter"/>
</dbReference>
<protein>
    <submittedName>
        <fullName evidence="5">ADAMTS-like protein 5</fullName>
    </submittedName>
</protein>
<dbReference type="InterPro" id="IPR008993">
    <property type="entry name" value="TIMP-like_OB-fold"/>
</dbReference>
<dbReference type="Pfam" id="PF01759">
    <property type="entry name" value="NTR"/>
    <property type="match status" value="1"/>
</dbReference>